<sequence>MTSDVRTEIRNLVLNHDAEGLALRLPKLTDAERATVAAELPGLLAELRESPAADWDAFGWTADSQVSARSEVLMMVGAATISGPAGAATWLMKRDLNSRWSGAPSPHRLVKAVSGRPMAWRADLAVRLARRIRRPGDRIVPLALELLRDSEATPPDHEPLVAAWLSAVGVAKDPLTPHLLPKIFEAAGAGRALLNETLTPKPSRRLALVARTLPREQIITGCVSRFLLGGDAQDLRFFVRLHTLVAPTPEESAGRLRDYLRLLPAAPGPVAELAWQQVRRARLAPEDVAEAVEAMTFRREAKLAVKGLTWLDRDLSTTPERVTDHVTALTNAFSHASHEVRDRAVALTLKYADHVTDPAPILDAAELLPPASARPLFECFTEGWTGDFTPGRLPEATVPGPFPTSGLESGPPEEIGWIDVEAWLAAVTREAYTNPDSLRETLARRFGEHLRPVLYDAPAWQSPRDWCTALARELVNPGEDPGPPGSRPPRRLPPYRKTVSEEQRTDAEQAFPGLSGDLGQALYDGMVNVAAAAFQLFPGLRRIVPLHEMPDYVQEEMLRTTDVQTDPYDLHDLYDPKARPAPAPWNRLPHPRECARPHAFLLARLDELLRAAKAGALPPVLLATPTRADGHLDPETLLNRLAVCAESGCEPLPLDLEQALLRIAPDPAPDLAERAKGIGSAAAAAVARRFERGAPPTPEVKLTWTLDLGSRVVPYDDDVLDQRGIANVSWQPVAPTGLAHLDALLTAPGMRPFRRVSRHFWPGMMPHHRELAAAHLAIGLIDRFDPPDIAIDDLRNLALAEGTSGPATALVLAYFLTLEGDDAVPPLLQLAAKSALPAAKTGHLLGLLSHRTRYEADPALPSLELAAKRGAHAEVWTILRHFLAVFLPREGERARRLHTDAVVLATDIATWADARGELPEVATHAKKRGSTSLIRACRNLHQLLTRET</sequence>
<feature type="region of interest" description="Disordered" evidence="1">
    <location>
        <begin position="474"/>
        <end position="505"/>
    </location>
</feature>
<name>A0A919RRA7_9ACTN</name>
<evidence type="ECO:0008006" key="4">
    <source>
        <dbReference type="Google" id="ProtNLM"/>
    </source>
</evidence>
<dbReference type="AlphaFoldDB" id="A0A919RRA7"/>
<dbReference type="RefSeq" id="WP_204031903.1">
    <property type="nucleotide sequence ID" value="NZ_BOOW01000050.1"/>
</dbReference>
<keyword evidence="3" id="KW-1185">Reference proteome</keyword>
<proteinExistence type="predicted"/>
<dbReference type="EMBL" id="BOOW01000050">
    <property type="protein sequence ID" value="GII96804.1"/>
    <property type="molecule type" value="Genomic_DNA"/>
</dbReference>
<comment type="caution">
    <text evidence="2">The sequence shown here is derived from an EMBL/GenBank/DDBJ whole genome shotgun (WGS) entry which is preliminary data.</text>
</comment>
<accession>A0A919RRA7</accession>
<evidence type="ECO:0000313" key="3">
    <source>
        <dbReference type="Proteomes" id="UP000606172"/>
    </source>
</evidence>
<reference evidence="2" key="1">
    <citation type="submission" date="2021-01" db="EMBL/GenBank/DDBJ databases">
        <title>Whole genome shotgun sequence of Sinosporangium siamense NBRC 109515.</title>
        <authorList>
            <person name="Komaki H."/>
            <person name="Tamura T."/>
        </authorList>
    </citation>
    <scope>NUCLEOTIDE SEQUENCE</scope>
    <source>
        <strain evidence="2">NBRC 109515</strain>
    </source>
</reference>
<gene>
    <name evidence="2" type="ORF">Ssi02_70350</name>
</gene>
<dbReference type="Proteomes" id="UP000606172">
    <property type="component" value="Unassembled WGS sequence"/>
</dbReference>
<organism evidence="2 3">
    <name type="scientific">Sinosporangium siamense</name>
    <dbReference type="NCBI Taxonomy" id="1367973"/>
    <lineage>
        <taxon>Bacteria</taxon>
        <taxon>Bacillati</taxon>
        <taxon>Actinomycetota</taxon>
        <taxon>Actinomycetes</taxon>
        <taxon>Streptosporangiales</taxon>
        <taxon>Streptosporangiaceae</taxon>
        <taxon>Sinosporangium</taxon>
    </lineage>
</organism>
<protein>
    <recommendedName>
        <fullName evidence="4">Secreted protein</fullName>
    </recommendedName>
</protein>
<evidence type="ECO:0000313" key="2">
    <source>
        <dbReference type="EMBL" id="GII96804.1"/>
    </source>
</evidence>
<evidence type="ECO:0000256" key="1">
    <source>
        <dbReference type="SAM" id="MobiDB-lite"/>
    </source>
</evidence>